<feature type="domain" description="WSC" evidence="8">
    <location>
        <begin position="140"/>
        <end position="239"/>
    </location>
</feature>
<sequence length="247" mass="26240">MLSKLVFSAILVVGLPLSVLILEALCFRKEPTFTYLGCFTDGGPRVLREGQTSNPDAESFEYCGNICFNAGFALAGVEFGHECYCGNAILYDYGLSESCTTPCPGDASNTCGGSGAIQIYSTGAGQYTTPPTSFVMEYNGWQVTECWEDNAAFGGSRILPHVPANYPPAVSMTVEKCIDACAASTYTSAGLEYGQECWCGNVTYPPGESVPAIECNMACNGNAGEFCGSSNLIIIYTDLNITFPGLF</sequence>
<dbReference type="Pfam" id="PF01822">
    <property type="entry name" value="WSC"/>
    <property type="match status" value="2"/>
</dbReference>
<name>A0A9P5NZS6_GYMJU</name>
<dbReference type="AlphaFoldDB" id="A0A9P5NZS6"/>
<keyword evidence="3 7" id="KW-0732">Signal</keyword>
<dbReference type="PANTHER" id="PTHR24269:SF16">
    <property type="entry name" value="PROTEIN SLG1"/>
    <property type="match status" value="1"/>
</dbReference>
<protein>
    <submittedName>
        <fullName evidence="9">WSC domain-containing protein</fullName>
    </submittedName>
</protein>
<comment type="caution">
    <text evidence="9">The sequence shown here is derived from an EMBL/GenBank/DDBJ whole genome shotgun (WGS) entry which is preliminary data.</text>
</comment>
<organism evidence="9 10">
    <name type="scientific">Gymnopilus junonius</name>
    <name type="common">Spectacular rustgill mushroom</name>
    <name type="synonym">Gymnopilus spectabilis subsp. junonius</name>
    <dbReference type="NCBI Taxonomy" id="109634"/>
    <lineage>
        <taxon>Eukaryota</taxon>
        <taxon>Fungi</taxon>
        <taxon>Dikarya</taxon>
        <taxon>Basidiomycota</taxon>
        <taxon>Agaricomycotina</taxon>
        <taxon>Agaricomycetes</taxon>
        <taxon>Agaricomycetidae</taxon>
        <taxon>Agaricales</taxon>
        <taxon>Agaricineae</taxon>
        <taxon>Hymenogastraceae</taxon>
        <taxon>Gymnopilus</taxon>
    </lineage>
</organism>
<dbReference type="GO" id="GO:0005886">
    <property type="term" value="C:plasma membrane"/>
    <property type="evidence" value="ECO:0007669"/>
    <property type="project" value="TreeGrafter"/>
</dbReference>
<keyword evidence="4" id="KW-1133">Transmembrane helix</keyword>
<dbReference type="SMART" id="SM00321">
    <property type="entry name" value="WSC"/>
    <property type="match status" value="2"/>
</dbReference>
<keyword evidence="5" id="KW-0472">Membrane</keyword>
<evidence type="ECO:0000256" key="2">
    <source>
        <dbReference type="ARBA" id="ARBA00022692"/>
    </source>
</evidence>
<keyword evidence="2" id="KW-0812">Transmembrane</keyword>
<dbReference type="Proteomes" id="UP000724874">
    <property type="component" value="Unassembled WGS sequence"/>
</dbReference>
<evidence type="ECO:0000256" key="5">
    <source>
        <dbReference type="ARBA" id="ARBA00023136"/>
    </source>
</evidence>
<keyword evidence="6" id="KW-0325">Glycoprotein</keyword>
<dbReference type="OrthoDB" id="5985073at2759"/>
<dbReference type="EMBL" id="JADNYJ010000003">
    <property type="protein sequence ID" value="KAF8912082.1"/>
    <property type="molecule type" value="Genomic_DNA"/>
</dbReference>
<feature type="chain" id="PRO_5040215670" evidence="7">
    <location>
        <begin position="27"/>
        <end position="247"/>
    </location>
</feature>
<evidence type="ECO:0000256" key="4">
    <source>
        <dbReference type="ARBA" id="ARBA00022989"/>
    </source>
</evidence>
<evidence type="ECO:0000256" key="6">
    <source>
        <dbReference type="ARBA" id="ARBA00023180"/>
    </source>
</evidence>
<reference evidence="9" key="1">
    <citation type="submission" date="2020-11" db="EMBL/GenBank/DDBJ databases">
        <authorList>
            <consortium name="DOE Joint Genome Institute"/>
            <person name="Ahrendt S."/>
            <person name="Riley R."/>
            <person name="Andreopoulos W."/>
            <person name="LaButti K."/>
            <person name="Pangilinan J."/>
            <person name="Ruiz-duenas F.J."/>
            <person name="Barrasa J.M."/>
            <person name="Sanchez-Garcia M."/>
            <person name="Camarero S."/>
            <person name="Miyauchi S."/>
            <person name="Serrano A."/>
            <person name="Linde D."/>
            <person name="Babiker R."/>
            <person name="Drula E."/>
            <person name="Ayuso-Fernandez I."/>
            <person name="Pacheco R."/>
            <person name="Padilla G."/>
            <person name="Ferreira P."/>
            <person name="Barriuso J."/>
            <person name="Kellner H."/>
            <person name="Castanera R."/>
            <person name="Alfaro M."/>
            <person name="Ramirez L."/>
            <person name="Pisabarro A.G."/>
            <person name="Kuo A."/>
            <person name="Tritt A."/>
            <person name="Lipzen A."/>
            <person name="He G."/>
            <person name="Yan M."/>
            <person name="Ng V."/>
            <person name="Cullen D."/>
            <person name="Martin F."/>
            <person name="Rosso M.-N."/>
            <person name="Henrissat B."/>
            <person name="Hibbett D."/>
            <person name="Martinez A.T."/>
            <person name="Grigoriev I.V."/>
        </authorList>
    </citation>
    <scope>NUCLEOTIDE SEQUENCE</scope>
    <source>
        <strain evidence="9">AH 44721</strain>
    </source>
</reference>
<dbReference type="InterPro" id="IPR051836">
    <property type="entry name" value="Kremen_rcpt"/>
</dbReference>
<proteinExistence type="predicted"/>
<keyword evidence="10" id="KW-1185">Reference proteome</keyword>
<evidence type="ECO:0000313" key="10">
    <source>
        <dbReference type="Proteomes" id="UP000724874"/>
    </source>
</evidence>
<accession>A0A9P5NZS6</accession>
<evidence type="ECO:0000259" key="8">
    <source>
        <dbReference type="PROSITE" id="PS51212"/>
    </source>
</evidence>
<feature type="domain" description="WSC" evidence="8">
    <location>
        <begin position="32"/>
        <end position="123"/>
    </location>
</feature>
<dbReference type="PROSITE" id="PS51212">
    <property type="entry name" value="WSC"/>
    <property type="match status" value="2"/>
</dbReference>
<evidence type="ECO:0000313" key="9">
    <source>
        <dbReference type="EMBL" id="KAF8912082.1"/>
    </source>
</evidence>
<dbReference type="InterPro" id="IPR002889">
    <property type="entry name" value="WSC_carb-bd"/>
</dbReference>
<gene>
    <name evidence="9" type="ORF">CPB84DRAFT_1761217</name>
</gene>
<comment type="subcellular location">
    <subcellularLocation>
        <location evidence="1">Membrane</location>
        <topology evidence="1">Single-pass membrane protein</topology>
    </subcellularLocation>
</comment>
<evidence type="ECO:0000256" key="7">
    <source>
        <dbReference type="SAM" id="SignalP"/>
    </source>
</evidence>
<dbReference type="PANTHER" id="PTHR24269">
    <property type="entry name" value="KREMEN PROTEIN"/>
    <property type="match status" value="1"/>
</dbReference>
<feature type="signal peptide" evidence="7">
    <location>
        <begin position="1"/>
        <end position="26"/>
    </location>
</feature>
<evidence type="ECO:0000256" key="3">
    <source>
        <dbReference type="ARBA" id="ARBA00022729"/>
    </source>
</evidence>
<evidence type="ECO:0000256" key="1">
    <source>
        <dbReference type="ARBA" id="ARBA00004167"/>
    </source>
</evidence>